<feature type="domain" description="RING-type" evidence="5">
    <location>
        <begin position="196"/>
        <end position="242"/>
    </location>
</feature>
<evidence type="ECO:0000256" key="2">
    <source>
        <dbReference type="ARBA" id="ARBA00022771"/>
    </source>
</evidence>
<evidence type="ECO:0000256" key="1">
    <source>
        <dbReference type="ARBA" id="ARBA00022723"/>
    </source>
</evidence>
<keyword evidence="3" id="KW-0862">Zinc</keyword>
<keyword evidence="1" id="KW-0479">Metal-binding</keyword>
<dbReference type="PROSITE" id="PS50089">
    <property type="entry name" value="ZF_RING_2"/>
    <property type="match status" value="1"/>
</dbReference>
<dbReference type="PANTHER" id="PTHR45931">
    <property type="entry name" value="SI:CH211-59O9.10"/>
    <property type="match status" value="1"/>
</dbReference>
<dbReference type="InterPro" id="IPR051834">
    <property type="entry name" value="RING_finger_E3_ligase"/>
</dbReference>
<dbReference type="GO" id="GO:0005634">
    <property type="term" value="C:nucleus"/>
    <property type="evidence" value="ECO:0007669"/>
    <property type="project" value="TreeGrafter"/>
</dbReference>
<dbReference type="AlphaFoldDB" id="A0A2N9FBQ0"/>
<dbReference type="EMBL" id="OIVN01000698">
    <property type="protein sequence ID" value="SPC84259.1"/>
    <property type="molecule type" value="Genomic_DNA"/>
</dbReference>
<dbReference type="GO" id="GO:0008270">
    <property type="term" value="F:zinc ion binding"/>
    <property type="evidence" value="ECO:0007669"/>
    <property type="project" value="UniProtKB-KW"/>
</dbReference>
<dbReference type="Pfam" id="PF13639">
    <property type="entry name" value="zf-RING_2"/>
    <property type="match status" value="1"/>
</dbReference>
<keyword evidence="2 4" id="KW-0863">Zinc-finger</keyword>
<evidence type="ECO:0000313" key="6">
    <source>
        <dbReference type="EMBL" id="SPC84259.1"/>
    </source>
</evidence>
<dbReference type="Gene3D" id="3.30.40.10">
    <property type="entry name" value="Zinc/RING finger domain, C3HC4 (zinc finger)"/>
    <property type="match status" value="1"/>
</dbReference>
<dbReference type="InterPro" id="IPR001841">
    <property type="entry name" value="Znf_RING"/>
</dbReference>
<dbReference type="SMART" id="SM00184">
    <property type="entry name" value="RING"/>
    <property type="match status" value="1"/>
</dbReference>
<dbReference type="GO" id="GO:0006511">
    <property type="term" value="P:ubiquitin-dependent protein catabolic process"/>
    <property type="evidence" value="ECO:0007669"/>
    <property type="project" value="TreeGrafter"/>
</dbReference>
<protein>
    <recommendedName>
        <fullName evidence="5">RING-type domain-containing protein</fullName>
    </recommendedName>
</protein>
<organism evidence="6">
    <name type="scientific">Fagus sylvatica</name>
    <name type="common">Beechnut</name>
    <dbReference type="NCBI Taxonomy" id="28930"/>
    <lineage>
        <taxon>Eukaryota</taxon>
        <taxon>Viridiplantae</taxon>
        <taxon>Streptophyta</taxon>
        <taxon>Embryophyta</taxon>
        <taxon>Tracheophyta</taxon>
        <taxon>Spermatophyta</taxon>
        <taxon>Magnoliopsida</taxon>
        <taxon>eudicotyledons</taxon>
        <taxon>Gunneridae</taxon>
        <taxon>Pentapetalae</taxon>
        <taxon>rosids</taxon>
        <taxon>fabids</taxon>
        <taxon>Fagales</taxon>
        <taxon>Fagaceae</taxon>
        <taxon>Fagus</taxon>
    </lineage>
</organism>
<accession>A0A2N9FBQ0</accession>
<dbReference type="InterPro" id="IPR013083">
    <property type="entry name" value="Znf_RING/FYVE/PHD"/>
</dbReference>
<sequence>MASLTSNFVHKSESVNLSLDGTKVYQYYYYPAQPTASLQVRFSRRYQKLERTMDGFLTQLEDRIFPMNSLILQVPHPILSHQPSHQNYIIAGLLELNLSLEIAQRVASFAVNLAYGCTGYSITAVVEFLWVEEVDERLLFESLHEDYLELLNGGIGDQNELSTEVGASTSAIENLVKKGGFVCNCKSQESADMGTCTICLEDFSSSEAEEDKKLIRMDCYHIFHQSCLLPWLQKQTSCPNCRRKLIEE</sequence>
<evidence type="ECO:0000256" key="3">
    <source>
        <dbReference type="ARBA" id="ARBA00022833"/>
    </source>
</evidence>
<proteinExistence type="predicted"/>
<evidence type="ECO:0000259" key="5">
    <source>
        <dbReference type="PROSITE" id="PS50089"/>
    </source>
</evidence>
<dbReference type="SUPFAM" id="SSF57850">
    <property type="entry name" value="RING/U-box"/>
    <property type="match status" value="1"/>
</dbReference>
<dbReference type="GO" id="GO:0061630">
    <property type="term" value="F:ubiquitin protein ligase activity"/>
    <property type="evidence" value="ECO:0007669"/>
    <property type="project" value="TreeGrafter"/>
</dbReference>
<dbReference type="PANTHER" id="PTHR45931:SF16">
    <property type="entry name" value="RING_U-BOX SUPERFAMILY PROTEIN"/>
    <property type="match status" value="1"/>
</dbReference>
<evidence type="ECO:0000256" key="4">
    <source>
        <dbReference type="PROSITE-ProRule" id="PRU00175"/>
    </source>
</evidence>
<name>A0A2N9FBQ0_FAGSY</name>
<reference evidence="6" key="1">
    <citation type="submission" date="2018-02" db="EMBL/GenBank/DDBJ databases">
        <authorList>
            <person name="Cohen D.B."/>
            <person name="Kent A.D."/>
        </authorList>
    </citation>
    <scope>NUCLEOTIDE SEQUENCE</scope>
</reference>
<gene>
    <name evidence="6" type="ORF">FSB_LOCUS12141</name>
</gene>